<protein>
    <submittedName>
        <fullName evidence="1">Uncharacterized protein</fullName>
    </submittedName>
</protein>
<evidence type="ECO:0000313" key="1">
    <source>
        <dbReference type="EMBL" id="RAL53753.1"/>
    </source>
</evidence>
<comment type="caution">
    <text evidence="1">The sequence shown here is derived from an EMBL/GenBank/DDBJ whole genome shotgun (WGS) entry which is preliminary data.</text>
</comment>
<dbReference type="AlphaFoldDB" id="A0A328EB12"/>
<organism evidence="1 2">
    <name type="scientific">Cuscuta australis</name>
    <dbReference type="NCBI Taxonomy" id="267555"/>
    <lineage>
        <taxon>Eukaryota</taxon>
        <taxon>Viridiplantae</taxon>
        <taxon>Streptophyta</taxon>
        <taxon>Embryophyta</taxon>
        <taxon>Tracheophyta</taxon>
        <taxon>Spermatophyta</taxon>
        <taxon>Magnoliopsida</taxon>
        <taxon>eudicotyledons</taxon>
        <taxon>Gunneridae</taxon>
        <taxon>Pentapetalae</taxon>
        <taxon>asterids</taxon>
        <taxon>lamiids</taxon>
        <taxon>Solanales</taxon>
        <taxon>Convolvulaceae</taxon>
        <taxon>Cuscuteae</taxon>
        <taxon>Cuscuta</taxon>
        <taxon>Cuscuta subgen. Grammica</taxon>
        <taxon>Cuscuta sect. Cleistogrammica</taxon>
    </lineage>
</organism>
<gene>
    <name evidence="1" type="ORF">DM860_015481</name>
</gene>
<reference evidence="1 2" key="1">
    <citation type="submission" date="2018-06" db="EMBL/GenBank/DDBJ databases">
        <title>The Genome of Cuscuta australis (Dodder) Provides Insight into the Evolution of Plant Parasitism.</title>
        <authorList>
            <person name="Liu H."/>
        </authorList>
    </citation>
    <scope>NUCLEOTIDE SEQUENCE [LARGE SCALE GENOMIC DNA]</scope>
    <source>
        <strain evidence="2">cv. Yunnan</strain>
        <tissue evidence="1">Vines</tissue>
    </source>
</reference>
<proteinExistence type="predicted"/>
<keyword evidence="2" id="KW-1185">Reference proteome</keyword>
<sequence>MADLCKDGSSAYPLLSYSVRSFVVYGGCNPSTETLASFTISSFGIEGGDDLLGQDAGDLLGQDAEEIERGEPSRDTSIKVKILKTPPHTLLSFIVYVFTYPYCRDSNSVTSPSLTGIWPESGKTFIALKLRHVDRIYGDALNATPRPSSGCGCSGMPLGLKLSPRLPPTPTSLAVLAAAELTSATPSSSISLMGV</sequence>
<evidence type="ECO:0000313" key="2">
    <source>
        <dbReference type="Proteomes" id="UP000249390"/>
    </source>
</evidence>
<dbReference type="Proteomes" id="UP000249390">
    <property type="component" value="Unassembled WGS sequence"/>
</dbReference>
<dbReference type="EMBL" id="NQVE01000017">
    <property type="protein sequence ID" value="RAL53753.1"/>
    <property type="molecule type" value="Genomic_DNA"/>
</dbReference>
<name>A0A328EB12_9ASTE</name>
<accession>A0A328EB12</accession>